<keyword evidence="6" id="KW-1185">Reference proteome</keyword>
<dbReference type="Proteomes" id="UP000184368">
    <property type="component" value="Unassembled WGS sequence"/>
</dbReference>
<dbReference type="STRING" id="1302690.BUE76_18850"/>
<dbReference type="Pfam" id="PF07719">
    <property type="entry name" value="TPR_2"/>
    <property type="match status" value="1"/>
</dbReference>
<protein>
    <submittedName>
        <fullName evidence="5">Tetratricopeptide (TPR) repeat</fullName>
    </submittedName>
</protein>
<name>A0A1M5FNG7_9BACT</name>
<dbReference type="InterPro" id="IPR019734">
    <property type="entry name" value="TPR_rpt"/>
</dbReference>
<organism evidence="5 6">
    <name type="scientific">Cnuella takakiae</name>
    <dbReference type="NCBI Taxonomy" id="1302690"/>
    <lineage>
        <taxon>Bacteria</taxon>
        <taxon>Pseudomonadati</taxon>
        <taxon>Bacteroidota</taxon>
        <taxon>Chitinophagia</taxon>
        <taxon>Chitinophagales</taxon>
        <taxon>Chitinophagaceae</taxon>
        <taxon>Cnuella</taxon>
    </lineage>
</organism>
<evidence type="ECO:0000313" key="5">
    <source>
        <dbReference type="EMBL" id="SHF92722.1"/>
    </source>
</evidence>
<dbReference type="PANTHER" id="PTHR44943">
    <property type="entry name" value="CELLULOSE SYNTHASE OPERON PROTEIN C"/>
    <property type="match status" value="1"/>
</dbReference>
<dbReference type="Pfam" id="PF12895">
    <property type="entry name" value="ANAPC3"/>
    <property type="match status" value="1"/>
</dbReference>
<dbReference type="AlphaFoldDB" id="A0A1M5FNG7"/>
<dbReference type="EMBL" id="FQUO01000014">
    <property type="protein sequence ID" value="SHF92722.1"/>
    <property type="molecule type" value="Genomic_DNA"/>
</dbReference>
<feature type="transmembrane region" description="Helical" evidence="4">
    <location>
        <begin position="248"/>
        <end position="266"/>
    </location>
</feature>
<dbReference type="SUPFAM" id="SSF48452">
    <property type="entry name" value="TPR-like"/>
    <property type="match status" value="1"/>
</dbReference>
<feature type="transmembrane region" description="Helical" evidence="4">
    <location>
        <begin position="312"/>
        <end position="333"/>
    </location>
</feature>
<gene>
    <name evidence="5" type="ORF">SAMN05444008_11473</name>
</gene>
<feature type="transmembrane region" description="Helical" evidence="4">
    <location>
        <begin position="278"/>
        <end position="300"/>
    </location>
</feature>
<sequence>MVDTGVLLDRASLLLEQGRVHDAEVAAREVLSREPYNDMALALLGRCAYEGGHFKDGMGFISEALALRPEHSFYYYLLAFGHYQLGEYATAVDYLATAQSIHPDIAEYYGLQSFVLLAQQQWEPALEKADEGLYWEADNLTCLNARSRALNKMRRNGEAIETMQDALALDPHNEMTHATVAWNYLEKGNHKEAQHHFREALRLNPNSDNARTGLKEALKSNVAPYRWLLQYHFWLHNKGKKWRTGSPIVLYILFRLASAGLSAAGAPKELVFLPIGLYLLLVMTSWTINPIANFVLLFHPLGKHAISAAEKWSAITVVSAMVSGLTLLGLGLFTNLFDGTAYANTIFFGALTLLTLALPLGELPYPLRWRGTTRAQKIALALVVLGATAFAGMFFLPGSLVLFTIYLVGFIVYNWTGLFR</sequence>
<dbReference type="PROSITE" id="PS50005">
    <property type="entry name" value="TPR"/>
    <property type="match status" value="1"/>
</dbReference>
<keyword evidence="2 3" id="KW-0802">TPR repeat</keyword>
<keyword evidence="4" id="KW-0812">Transmembrane</keyword>
<proteinExistence type="predicted"/>
<dbReference type="InterPro" id="IPR013105">
    <property type="entry name" value="TPR_2"/>
</dbReference>
<keyword evidence="4" id="KW-0472">Membrane</keyword>
<feature type="repeat" description="TPR" evidence="3">
    <location>
        <begin position="174"/>
        <end position="207"/>
    </location>
</feature>
<dbReference type="PANTHER" id="PTHR44943:SF8">
    <property type="entry name" value="TPR REPEAT-CONTAINING PROTEIN MJ0263"/>
    <property type="match status" value="1"/>
</dbReference>
<accession>A0A1M5FNG7</accession>
<dbReference type="OrthoDB" id="1489995at2"/>
<dbReference type="Gene3D" id="1.25.40.10">
    <property type="entry name" value="Tetratricopeptide repeat domain"/>
    <property type="match status" value="1"/>
</dbReference>
<feature type="transmembrane region" description="Helical" evidence="4">
    <location>
        <begin position="378"/>
        <end position="395"/>
    </location>
</feature>
<feature type="transmembrane region" description="Helical" evidence="4">
    <location>
        <begin position="401"/>
        <end position="419"/>
    </location>
</feature>
<keyword evidence="4" id="KW-1133">Transmembrane helix</keyword>
<dbReference type="InterPro" id="IPR011990">
    <property type="entry name" value="TPR-like_helical_dom_sf"/>
</dbReference>
<evidence type="ECO:0000256" key="2">
    <source>
        <dbReference type="ARBA" id="ARBA00022803"/>
    </source>
</evidence>
<keyword evidence="1" id="KW-0677">Repeat</keyword>
<evidence type="ECO:0000256" key="1">
    <source>
        <dbReference type="ARBA" id="ARBA00022737"/>
    </source>
</evidence>
<evidence type="ECO:0000256" key="4">
    <source>
        <dbReference type="SAM" id="Phobius"/>
    </source>
</evidence>
<dbReference type="SMART" id="SM00028">
    <property type="entry name" value="TPR"/>
    <property type="match status" value="5"/>
</dbReference>
<evidence type="ECO:0000313" key="6">
    <source>
        <dbReference type="Proteomes" id="UP000184368"/>
    </source>
</evidence>
<feature type="transmembrane region" description="Helical" evidence="4">
    <location>
        <begin position="339"/>
        <end position="358"/>
    </location>
</feature>
<reference evidence="5 6" key="1">
    <citation type="submission" date="2016-11" db="EMBL/GenBank/DDBJ databases">
        <authorList>
            <person name="Jaros S."/>
            <person name="Januszkiewicz K."/>
            <person name="Wedrychowicz H."/>
        </authorList>
    </citation>
    <scope>NUCLEOTIDE SEQUENCE [LARGE SCALE GENOMIC DNA]</scope>
    <source>
        <strain evidence="5 6">DSM 26897</strain>
    </source>
</reference>
<dbReference type="InterPro" id="IPR051685">
    <property type="entry name" value="Ycf3/AcsC/BcsC/TPR_MFPF"/>
</dbReference>
<dbReference type="RefSeq" id="WP_073045650.1">
    <property type="nucleotide sequence ID" value="NZ_FQUO01000014.1"/>
</dbReference>
<evidence type="ECO:0000256" key="3">
    <source>
        <dbReference type="PROSITE-ProRule" id="PRU00339"/>
    </source>
</evidence>